<comment type="caution">
    <text evidence="1">The sequence shown here is derived from an EMBL/GenBank/DDBJ whole genome shotgun (WGS) entry which is preliminary data.</text>
</comment>
<keyword evidence="2" id="KW-1185">Reference proteome</keyword>
<proteinExistence type="predicted"/>
<evidence type="ECO:0000313" key="2">
    <source>
        <dbReference type="Proteomes" id="UP001497535"/>
    </source>
</evidence>
<sequence length="72" mass="8210">MRTYKESIACAVYKYAITSNGIERGKLRESSKKPVKRSASAWVYLNCWKNWGSGARVIKKLEKRKGDGGNRE</sequence>
<organism evidence="1 2">
    <name type="scientific">Meloidogyne enterolobii</name>
    <name type="common">Root-knot nematode worm</name>
    <name type="synonym">Meloidogyne mayaguensis</name>
    <dbReference type="NCBI Taxonomy" id="390850"/>
    <lineage>
        <taxon>Eukaryota</taxon>
        <taxon>Metazoa</taxon>
        <taxon>Ecdysozoa</taxon>
        <taxon>Nematoda</taxon>
        <taxon>Chromadorea</taxon>
        <taxon>Rhabditida</taxon>
        <taxon>Tylenchina</taxon>
        <taxon>Tylenchomorpha</taxon>
        <taxon>Tylenchoidea</taxon>
        <taxon>Meloidogynidae</taxon>
        <taxon>Meloidogyninae</taxon>
        <taxon>Meloidogyne</taxon>
    </lineage>
</organism>
<dbReference type="Proteomes" id="UP001497535">
    <property type="component" value="Unassembled WGS sequence"/>
</dbReference>
<reference evidence="1" key="1">
    <citation type="submission" date="2023-11" db="EMBL/GenBank/DDBJ databases">
        <authorList>
            <person name="Poullet M."/>
        </authorList>
    </citation>
    <scope>NUCLEOTIDE SEQUENCE</scope>
    <source>
        <strain evidence="1">E1834</strain>
    </source>
</reference>
<accession>A0ACB0ZEC1</accession>
<protein>
    <submittedName>
        <fullName evidence="1">Uncharacterized protein</fullName>
    </submittedName>
</protein>
<name>A0ACB0ZEC1_MELEN</name>
<evidence type="ECO:0000313" key="1">
    <source>
        <dbReference type="EMBL" id="CAK5077391.1"/>
    </source>
</evidence>
<gene>
    <name evidence="1" type="ORF">MENTE1834_LOCUS24303</name>
</gene>
<dbReference type="EMBL" id="CAVMJV010000032">
    <property type="protein sequence ID" value="CAK5077391.1"/>
    <property type="molecule type" value="Genomic_DNA"/>
</dbReference>